<evidence type="ECO:0000313" key="2">
    <source>
        <dbReference type="Proteomes" id="UP000265520"/>
    </source>
</evidence>
<feature type="non-terminal residue" evidence="1">
    <location>
        <position position="51"/>
    </location>
</feature>
<protein>
    <submittedName>
        <fullName evidence="1">Uncharacterized protein</fullName>
    </submittedName>
</protein>
<proteinExistence type="predicted"/>
<dbReference type="EMBL" id="LXQA010816485">
    <property type="protein sequence ID" value="MCI72369.1"/>
    <property type="molecule type" value="Genomic_DNA"/>
</dbReference>
<sequence length="51" mass="5814">MSWPKNSLRWLLKTLKSPGLFAAKRARSRPILSGMQISTPWGSSRNNLKNM</sequence>
<keyword evidence="2" id="KW-1185">Reference proteome</keyword>
<comment type="caution">
    <text evidence="1">The sequence shown here is derived from an EMBL/GenBank/DDBJ whole genome shotgun (WGS) entry which is preliminary data.</text>
</comment>
<reference evidence="1 2" key="1">
    <citation type="journal article" date="2018" name="Front. Plant Sci.">
        <title>Red Clover (Trifolium pratense) and Zigzag Clover (T. medium) - A Picture of Genomic Similarities and Differences.</title>
        <authorList>
            <person name="Dluhosova J."/>
            <person name="Istvanek J."/>
            <person name="Nedelnik J."/>
            <person name="Repkova J."/>
        </authorList>
    </citation>
    <scope>NUCLEOTIDE SEQUENCE [LARGE SCALE GENOMIC DNA]</scope>
    <source>
        <strain evidence="2">cv. 10/8</strain>
        <tissue evidence="1">Leaf</tissue>
    </source>
</reference>
<evidence type="ECO:0000313" key="1">
    <source>
        <dbReference type="EMBL" id="MCI72369.1"/>
    </source>
</evidence>
<accession>A0A392UFP3</accession>
<dbReference type="AlphaFoldDB" id="A0A392UFP3"/>
<organism evidence="1 2">
    <name type="scientific">Trifolium medium</name>
    <dbReference type="NCBI Taxonomy" id="97028"/>
    <lineage>
        <taxon>Eukaryota</taxon>
        <taxon>Viridiplantae</taxon>
        <taxon>Streptophyta</taxon>
        <taxon>Embryophyta</taxon>
        <taxon>Tracheophyta</taxon>
        <taxon>Spermatophyta</taxon>
        <taxon>Magnoliopsida</taxon>
        <taxon>eudicotyledons</taxon>
        <taxon>Gunneridae</taxon>
        <taxon>Pentapetalae</taxon>
        <taxon>rosids</taxon>
        <taxon>fabids</taxon>
        <taxon>Fabales</taxon>
        <taxon>Fabaceae</taxon>
        <taxon>Papilionoideae</taxon>
        <taxon>50 kb inversion clade</taxon>
        <taxon>NPAAA clade</taxon>
        <taxon>Hologalegina</taxon>
        <taxon>IRL clade</taxon>
        <taxon>Trifolieae</taxon>
        <taxon>Trifolium</taxon>
    </lineage>
</organism>
<dbReference type="Proteomes" id="UP000265520">
    <property type="component" value="Unassembled WGS sequence"/>
</dbReference>
<name>A0A392UFP3_9FABA</name>